<dbReference type="PROSITE" id="PS00913">
    <property type="entry name" value="ADH_IRON_1"/>
    <property type="match status" value="1"/>
</dbReference>
<dbReference type="EMBL" id="JBBMFT010000002">
    <property type="protein sequence ID" value="MEQ2455872.1"/>
    <property type="molecule type" value="Genomic_DNA"/>
</dbReference>
<dbReference type="Pfam" id="PF25137">
    <property type="entry name" value="ADH_Fe_C"/>
    <property type="match status" value="1"/>
</dbReference>
<sequence length="363" mass="38059">MQRFTLRPTITFGSGALAGLEQLAGKRVMVITDAFLAKSGLLDRVLVHLKGCTVERFTDVVPDPPLTLVARGARVLADFRPQAVVAFGGGSPMDCAKAMLTFGKKLGAPEDVRFYAVPTTAGTGSEVTSFAVLTDGERGVKYPLVDDDFLPDEAILDPVLLAGVPAAVTADTGMDVLTHAAEACVARGHSPYSDALAEKAFVMAWHNLRPAYESAGESTAKEQMLLASNLAGIAFNAAGLGVCHSMAHALGGRYHVPHGRLNAMLLPHVIAFNAAESAAAERYARLARLCGLAGNPRALAAGLNRLRSQLGLPERLTACGVEGRTLRADLDGLAEAALADGCISSNPRTVSVQDVKHLLKELG</sequence>
<accession>A0ABV1EMR7</accession>
<comment type="caution">
    <text evidence="4">The sequence shown here is derived from an EMBL/GenBank/DDBJ whole genome shotgun (WGS) entry which is preliminary data.</text>
</comment>
<dbReference type="InterPro" id="IPR039697">
    <property type="entry name" value="Alcohol_dehydrogenase_Fe"/>
</dbReference>
<evidence type="ECO:0000256" key="1">
    <source>
        <dbReference type="ARBA" id="ARBA00023002"/>
    </source>
</evidence>
<dbReference type="GO" id="GO:0016491">
    <property type="term" value="F:oxidoreductase activity"/>
    <property type="evidence" value="ECO:0007669"/>
    <property type="project" value="UniProtKB-KW"/>
</dbReference>
<dbReference type="EC" id="1.1.-.-" evidence="4"/>
<protein>
    <submittedName>
        <fullName evidence="4">1-propanol dehydrogenase PduQ</fullName>
        <ecNumber evidence="4">1.1.-.-</ecNumber>
    </submittedName>
</protein>
<organism evidence="4 5">
    <name type="scientific">Flavonifractor hominis</name>
    <dbReference type="NCBI Taxonomy" id="3133178"/>
    <lineage>
        <taxon>Bacteria</taxon>
        <taxon>Bacillati</taxon>
        <taxon>Bacillota</taxon>
        <taxon>Clostridia</taxon>
        <taxon>Eubacteriales</taxon>
        <taxon>Oscillospiraceae</taxon>
        <taxon>Flavonifractor</taxon>
    </lineage>
</organism>
<feature type="domain" description="Fe-containing alcohol dehydrogenase-like C-terminal" evidence="3">
    <location>
        <begin position="169"/>
        <end position="361"/>
    </location>
</feature>
<dbReference type="PANTHER" id="PTHR11496:SF83">
    <property type="entry name" value="HYDROXYACID-OXOACID TRANSHYDROGENASE, MITOCHONDRIAL"/>
    <property type="match status" value="1"/>
</dbReference>
<evidence type="ECO:0000259" key="3">
    <source>
        <dbReference type="Pfam" id="PF25137"/>
    </source>
</evidence>
<reference evidence="4 5" key="1">
    <citation type="submission" date="2024-03" db="EMBL/GenBank/DDBJ databases">
        <title>Human intestinal bacterial collection.</title>
        <authorList>
            <person name="Pauvert C."/>
            <person name="Hitch T.C.A."/>
            <person name="Clavel T."/>
        </authorList>
    </citation>
    <scope>NUCLEOTIDE SEQUENCE [LARGE SCALE GENOMIC DNA]</scope>
    <source>
        <strain evidence="4 5">CLA-AP-H34</strain>
    </source>
</reference>
<dbReference type="InterPro" id="IPR001670">
    <property type="entry name" value="ADH_Fe/GldA"/>
</dbReference>
<dbReference type="Gene3D" id="3.40.50.1970">
    <property type="match status" value="1"/>
</dbReference>
<gene>
    <name evidence="4" type="ORF">WMO45_05000</name>
</gene>
<dbReference type="CDD" id="cd08180">
    <property type="entry name" value="PDD"/>
    <property type="match status" value="1"/>
</dbReference>
<proteinExistence type="predicted"/>
<dbReference type="PANTHER" id="PTHR11496">
    <property type="entry name" value="ALCOHOL DEHYDROGENASE"/>
    <property type="match status" value="1"/>
</dbReference>
<dbReference type="Pfam" id="PF00465">
    <property type="entry name" value="Fe-ADH"/>
    <property type="match status" value="1"/>
</dbReference>
<dbReference type="SUPFAM" id="SSF56796">
    <property type="entry name" value="Dehydroquinate synthase-like"/>
    <property type="match status" value="1"/>
</dbReference>
<dbReference type="InterPro" id="IPR056798">
    <property type="entry name" value="ADH_Fe_C"/>
</dbReference>
<dbReference type="Gene3D" id="1.20.1090.10">
    <property type="entry name" value="Dehydroquinate synthase-like - alpha domain"/>
    <property type="match status" value="1"/>
</dbReference>
<keyword evidence="1 4" id="KW-0560">Oxidoreductase</keyword>
<dbReference type="RefSeq" id="WP_349139471.1">
    <property type="nucleotide sequence ID" value="NZ_JBBMFT010000002.1"/>
</dbReference>
<keyword evidence="5" id="KW-1185">Reference proteome</keyword>
<evidence type="ECO:0000259" key="2">
    <source>
        <dbReference type="Pfam" id="PF00465"/>
    </source>
</evidence>
<evidence type="ECO:0000313" key="5">
    <source>
        <dbReference type="Proteomes" id="UP001440599"/>
    </source>
</evidence>
<evidence type="ECO:0000313" key="4">
    <source>
        <dbReference type="EMBL" id="MEQ2455872.1"/>
    </source>
</evidence>
<dbReference type="Proteomes" id="UP001440599">
    <property type="component" value="Unassembled WGS sequence"/>
</dbReference>
<dbReference type="InterPro" id="IPR018211">
    <property type="entry name" value="ADH_Fe_CS"/>
</dbReference>
<feature type="domain" description="Alcohol dehydrogenase iron-type/glycerol dehydrogenase GldA" evidence="2">
    <location>
        <begin position="9"/>
        <end position="158"/>
    </location>
</feature>
<name>A0ABV1EMR7_9FIRM</name>